<reference evidence="1 2" key="1">
    <citation type="journal article" date="2015" name="Nature">
        <title>rRNA introns, odd ribosomes, and small enigmatic genomes across a large radiation of phyla.</title>
        <authorList>
            <person name="Brown C.T."/>
            <person name="Hug L.A."/>
            <person name="Thomas B.C."/>
            <person name="Sharon I."/>
            <person name="Castelle C.J."/>
            <person name="Singh A."/>
            <person name="Wilkins M.J."/>
            <person name="Williams K.H."/>
            <person name="Banfield J.F."/>
        </authorList>
    </citation>
    <scope>NUCLEOTIDE SEQUENCE [LARGE SCALE GENOMIC DNA]</scope>
</reference>
<comment type="caution">
    <text evidence="1">The sequence shown here is derived from an EMBL/GenBank/DDBJ whole genome shotgun (WGS) entry which is preliminary data.</text>
</comment>
<organism evidence="1 2">
    <name type="scientific">Candidatus Falkowbacteria bacterium GW2011_GWF2_39_8</name>
    <dbReference type="NCBI Taxonomy" id="1618642"/>
    <lineage>
        <taxon>Bacteria</taxon>
        <taxon>Candidatus Falkowiibacteriota</taxon>
    </lineage>
</organism>
<dbReference type="AlphaFoldDB" id="A0A0G0PZG3"/>
<protein>
    <submittedName>
        <fullName evidence="1">Uncharacterized protein</fullName>
    </submittedName>
</protein>
<accession>A0A0G0PZG3</accession>
<evidence type="ECO:0000313" key="1">
    <source>
        <dbReference type="EMBL" id="KKR33278.1"/>
    </source>
</evidence>
<gene>
    <name evidence="1" type="ORF">UT64_C0011G0011</name>
</gene>
<dbReference type="EMBL" id="LBXO01000011">
    <property type="protein sequence ID" value="KKR33278.1"/>
    <property type="molecule type" value="Genomic_DNA"/>
</dbReference>
<sequence>MYNIIAKKIILEGGEEFGVDIEGVKGASVVFFWQYRFMAIGENEGPARRFCCCFLARKDYASSLNERLATGEMISRACRLSQGKRL</sequence>
<name>A0A0G0PZG3_9BACT</name>
<evidence type="ECO:0000313" key="2">
    <source>
        <dbReference type="Proteomes" id="UP000034137"/>
    </source>
</evidence>
<dbReference type="Proteomes" id="UP000034137">
    <property type="component" value="Unassembled WGS sequence"/>
</dbReference>
<proteinExistence type="predicted"/>